<dbReference type="EMBL" id="GBIH01001382">
    <property type="protein sequence ID" value="JAC93328.1"/>
    <property type="molecule type" value="mRNA"/>
</dbReference>
<dbReference type="Gene3D" id="3.30.70.1820">
    <property type="entry name" value="L1 transposable element, RRM domain"/>
    <property type="match status" value="1"/>
</dbReference>
<protein>
    <submittedName>
        <fullName evidence="1">Putative secreted protein</fullName>
    </submittedName>
</protein>
<name>A0A090XER5_IXORI</name>
<organism evidence="1">
    <name type="scientific">Ixodes ricinus</name>
    <name type="common">Common tick</name>
    <name type="synonym">Acarus ricinus</name>
    <dbReference type="NCBI Taxonomy" id="34613"/>
    <lineage>
        <taxon>Eukaryota</taxon>
        <taxon>Metazoa</taxon>
        <taxon>Ecdysozoa</taxon>
        <taxon>Arthropoda</taxon>
        <taxon>Chelicerata</taxon>
        <taxon>Arachnida</taxon>
        <taxon>Acari</taxon>
        <taxon>Parasitiformes</taxon>
        <taxon>Ixodida</taxon>
        <taxon>Ixodoidea</taxon>
        <taxon>Ixodidae</taxon>
        <taxon>Ixodinae</taxon>
        <taxon>Ixodes</taxon>
    </lineage>
</organism>
<accession>A0A090XER5</accession>
<sequence>MMQRADPVAVIFIFFGITDADKETWAQSECLVTSLCSEKQNVQVESSRIERAHRLGAFDLQKCRPIIVKFLRLKIKIAFFHQPTSLKELA</sequence>
<dbReference type="AlphaFoldDB" id="A0A090XER5"/>
<evidence type="ECO:0000313" key="1">
    <source>
        <dbReference type="EMBL" id="JAC93328.1"/>
    </source>
</evidence>
<proteinExistence type="evidence at transcript level"/>
<reference evidence="1" key="1">
    <citation type="journal article" date="2015" name="PLoS Negl. Trop. Dis.">
        <title>Deep Sequencing Analysis of the Ixodes ricinus Haemocytome.</title>
        <authorList>
            <person name="Kotsyfakis M."/>
            <person name="Kopacek P."/>
            <person name="Franta Z."/>
            <person name="Pedra J.H."/>
            <person name="Ribeiro J.M."/>
        </authorList>
    </citation>
    <scope>NUCLEOTIDE SEQUENCE</scope>
</reference>